<evidence type="ECO:0000256" key="1">
    <source>
        <dbReference type="SAM" id="Phobius"/>
    </source>
</evidence>
<dbReference type="EMBL" id="APJA01000012">
    <property type="protein sequence ID" value="ERK30437.1"/>
    <property type="molecule type" value="Genomic_DNA"/>
</dbReference>
<dbReference type="RefSeq" id="WP_021801856.1">
    <property type="nucleotide sequence ID" value="NZ_KI273145.1"/>
</dbReference>
<reference evidence="2 3" key="1">
    <citation type="journal article" date="2013" name="Genome Announc.">
        <title>Draft Genome Sequence of the Hydrogen- and Ethanol-Producing Bacterium Clostridium intestinale Strain URNW.</title>
        <authorList>
            <person name="Lal S."/>
            <person name="Ramachandran U."/>
            <person name="Zhang X."/>
            <person name="Sparling R."/>
            <person name="Levin D.B."/>
        </authorList>
    </citation>
    <scope>NUCLEOTIDE SEQUENCE [LARGE SCALE GENOMIC DNA]</scope>
    <source>
        <strain evidence="2 3">URNW</strain>
    </source>
</reference>
<evidence type="ECO:0000313" key="3">
    <source>
        <dbReference type="Proteomes" id="UP000016721"/>
    </source>
</evidence>
<organism evidence="2 3">
    <name type="scientific">Clostridium intestinale URNW</name>
    <dbReference type="NCBI Taxonomy" id="1294142"/>
    <lineage>
        <taxon>Bacteria</taxon>
        <taxon>Bacillati</taxon>
        <taxon>Bacillota</taxon>
        <taxon>Clostridia</taxon>
        <taxon>Eubacteriales</taxon>
        <taxon>Clostridiaceae</taxon>
        <taxon>Clostridium</taxon>
    </lineage>
</organism>
<keyword evidence="1" id="KW-1133">Transmembrane helix</keyword>
<sequence length="189" mass="21657">MKLEINKWFIIIGTAILILLLYYNYKTKVDSNAYKAPTDSQVQKFIETNNISFLDKKDIHNEYTIVPFYDGNQVGFYTLYSDHKGEVQSRYIMSSVSKKESKVFVAGISPGNPYAIIIIMDENLTKETKKAVVEISGGLTIEESGENKSSYILTNNKIDDEKIFMSDIKLYNSSNEVIYSLNENWKNIN</sequence>
<gene>
    <name evidence="2" type="ORF">CINTURNW_1854</name>
</gene>
<dbReference type="STRING" id="1294142.CINTURNW_1854"/>
<dbReference type="Proteomes" id="UP000016721">
    <property type="component" value="Unassembled WGS sequence"/>
</dbReference>
<dbReference type="eggNOG" id="ENOG50341DK">
    <property type="taxonomic scope" value="Bacteria"/>
</dbReference>
<dbReference type="AlphaFoldDB" id="U2N4K7"/>
<evidence type="ECO:0000313" key="2">
    <source>
        <dbReference type="EMBL" id="ERK30437.1"/>
    </source>
</evidence>
<name>U2N4K7_9CLOT</name>
<comment type="caution">
    <text evidence="2">The sequence shown here is derived from an EMBL/GenBank/DDBJ whole genome shotgun (WGS) entry which is preliminary data.</text>
</comment>
<keyword evidence="3" id="KW-1185">Reference proteome</keyword>
<dbReference type="PATRIC" id="fig|1294142.3.peg.1891"/>
<dbReference type="HOGENOM" id="CLU_1432269_0_0_9"/>
<keyword evidence="1" id="KW-0472">Membrane</keyword>
<accession>U2N4K7</accession>
<proteinExistence type="predicted"/>
<feature type="transmembrane region" description="Helical" evidence="1">
    <location>
        <begin position="6"/>
        <end position="25"/>
    </location>
</feature>
<protein>
    <submittedName>
        <fullName evidence="2">Uncharacterized protein</fullName>
    </submittedName>
</protein>
<keyword evidence="1" id="KW-0812">Transmembrane</keyword>